<evidence type="ECO:0000256" key="2">
    <source>
        <dbReference type="SAM" id="MobiDB-lite"/>
    </source>
</evidence>
<name>A0A0D2KXM8_9EURO</name>
<keyword evidence="3" id="KW-1133">Transmembrane helix</keyword>
<evidence type="ECO:0000256" key="3">
    <source>
        <dbReference type="SAM" id="Phobius"/>
    </source>
</evidence>
<dbReference type="OrthoDB" id="4150436at2759"/>
<evidence type="ECO:0000313" key="5">
    <source>
        <dbReference type="Proteomes" id="UP000053411"/>
    </source>
</evidence>
<feature type="coiled-coil region" evidence="1">
    <location>
        <begin position="62"/>
        <end position="157"/>
    </location>
</feature>
<feature type="compositionally biased region" description="Basic and acidic residues" evidence="2">
    <location>
        <begin position="218"/>
        <end position="231"/>
    </location>
</feature>
<dbReference type="STRING" id="1442371.A0A0D2KXM8"/>
<feature type="region of interest" description="Disordered" evidence="2">
    <location>
        <begin position="911"/>
        <end position="987"/>
    </location>
</feature>
<feature type="compositionally biased region" description="Polar residues" evidence="2">
    <location>
        <begin position="958"/>
        <end position="987"/>
    </location>
</feature>
<dbReference type="AlphaFoldDB" id="A0A0D2KXM8"/>
<keyword evidence="5" id="KW-1185">Reference proteome</keyword>
<feature type="compositionally biased region" description="Low complexity" evidence="2">
    <location>
        <begin position="926"/>
        <end position="938"/>
    </location>
</feature>
<gene>
    <name evidence="4" type="ORF">Z520_03131</name>
</gene>
<dbReference type="Proteomes" id="UP000053411">
    <property type="component" value="Unassembled WGS sequence"/>
</dbReference>
<feature type="coiled-coil region" evidence="1">
    <location>
        <begin position="453"/>
        <end position="487"/>
    </location>
</feature>
<dbReference type="RefSeq" id="XP_016635701.1">
    <property type="nucleotide sequence ID" value="XM_016773644.1"/>
</dbReference>
<organism evidence="4 5">
    <name type="scientific">Fonsecaea multimorphosa CBS 102226</name>
    <dbReference type="NCBI Taxonomy" id="1442371"/>
    <lineage>
        <taxon>Eukaryota</taxon>
        <taxon>Fungi</taxon>
        <taxon>Dikarya</taxon>
        <taxon>Ascomycota</taxon>
        <taxon>Pezizomycotina</taxon>
        <taxon>Eurotiomycetes</taxon>
        <taxon>Chaetothyriomycetidae</taxon>
        <taxon>Chaetothyriales</taxon>
        <taxon>Herpotrichiellaceae</taxon>
        <taxon>Fonsecaea</taxon>
    </lineage>
</organism>
<keyword evidence="3" id="KW-0812">Transmembrane</keyword>
<dbReference type="VEuPathDB" id="FungiDB:Z520_03131"/>
<feature type="region of interest" description="Disordered" evidence="2">
    <location>
        <begin position="212"/>
        <end position="234"/>
    </location>
</feature>
<evidence type="ECO:0000313" key="4">
    <source>
        <dbReference type="EMBL" id="KIY01579.1"/>
    </source>
</evidence>
<feature type="compositionally biased region" description="Polar residues" evidence="2">
    <location>
        <begin position="791"/>
        <end position="809"/>
    </location>
</feature>
<feature type="coiled-coil region" evidence="1">
    <location>
        <begin position="519"/>
        <end position="585"/>
    </location>
</feature>
<keyword evidence="1" id="KW-0175">Coiled coil</keyword>
<evidence type="ECO:0000256" key="1">
    <source>
        <dbReference type="SAM" id="Coils"/>
    </source>
</evidence>
<sequence>MDFFRECIEACMSEEIDWTALSLFVINISLFTIIYLLQKSAKLAATIPEVLFRLRGGGEQDLRAALEDKGRLSEANRQLQAEVVDLRRQLVTLDKQGSLLPPRVPVIVHDYQKDHHKRLRDNAYRAEKKVDQLTKALKAAEDKIAELEAEAEAETDAPAYADACVLAATAQKDARIRTLQAEMAVAASAASEANKALASALAAEKAESQQLRSSLEAQEAKSGDLASRLESESGVSQKLGAEVAELRGRERDAQSALREVEEAALAERAAADRVRGQMDAEISALKAQLAEAKAHAAVVVVDTAEMGVQTDLAVEASPVVTPVDVNDAGTQTECIGLDTQSQHAELEALKSELGKSKEALEAEGKKFAGLDVAYQKTKDSLVSCSEALKQRDQDLKQCSEALEAESKNEALEAESKKFAALNDAYNQTVATLSKCNDELKKVRQEAIELRFYNTQGGQELQQSKREVEHLKQQLNDCQQESANIMHQLKHFQETAGNQQPVAAEVRYWKDRTDALSIEMANLRRENLEANGKLGKVQDNFKKGQKQYHRLKEDLTQRLDAREEAYKALEKQLKAECEARDRDNQENPQVKSLEAQVTSRDMEILELRKELVESAFQAAKSTPKSGALGSDPFVATLPKPDIHKILANKEQMIKQLVITKGQYEKRLEVQDDAYKKLLESNTKLESKVASQVQELENLSKSKDELEKEKLRLEEENKKLEKDLSEEAMDHAFDTEFYEEGRKFCDIAEKKAKKLETQLDEVQASFQNMQLDLKLKENQVDAARMQADLYKEQAQNIQGQQEPSTQHANPQTPKPRPQKRTVSGMDEDGEPDQGQSTKKKILTPRNYHGTLLSNRLRQAQGAQGSQRPQPSAFSRLQTRLLSSPLQAQANQPTQSPILQQLQPQISSPIISRLQAQASQATQAPVFEPQQAQATPPSQASVYEFDPPRQVNPLFPRVPAQATQAAPSQNETGQQAEVTMDDSSIISEEE</sequence>
<keyword evidence="3" id="KW-0472">Membrane</keyword>
<feature type="transmembrane region" description="Helical" evidence="3">
    <location>
        <begin position="20"/>
        <end position="37"/>
    </location>
</feature>
<protein>
    <submittedName>
        <fullName evidence="4">Uncharacterized protein</fullName>
    </submittedName>
</protein>
<dbReference type="EMBL" id="KN848065">
    <property type="protein sequence ID" value="KIY01579.1"/>
    <property type="molecule type" value="Genomic_DNA"/>
</dbReference>
<feature type="region of interest" description="Disordered" evidence="2">
    <location>
        <begin position="791"/>
        <end position="844"/>
    </location>
</feature>
<reference evidence="4 5" key="1">
    <citation type="submission" date="2015-01" db="EMBL/GenBank/DDBJ databases">
        <title>The Genome Sequence of Fonsecaea multimorphosa CBS 102226.</title>
        <authorList>
            <consortium name="The Broad Institute Genomics Platform"/>
            <person name="Cuomo C."/>
            <person name="de Hoog S."/>
            <person name="Gorbushina A."/>
            <person name="Stielow B."/>
            <person name="Teixiera M."/>
            <person name="Abouelleil A."/>
            <person name="Chapman S.B."/>
            <person name="Priest M."/>
            <person name="Young S.K."/>
            <person name="Wortman J."/>
            <person name="Nusbaum C."/>
            <person name="Birren B."/>
        </authorList>
    </citation>
    <scope>NUCLEOTIDE SEQUENCE [LARGE SCALE GENOMIC DNA]</scope>
    <source>
        <strain evidence="4 5">CBS 102226</strain>
    </source>
</reference>
<dbReference type="GeneID" id="27708877"/>
<accession>A0A0D2KXM8</accession>
<proteinExistence type="predicted"/>